<organism evidence="2 3">
    <name type="scientific">Ceratopteris richardii</name>
    <name type="common">Triangle waterfern</name>
    <dbReference type="NCBI Taxonomy" id="49495"/>
    <lineage>
        <taxon>Eukaryota</taxon>
        <taxon>Viridiplantae</taxon>
        <taxon>Streptophyta</taxon>
        <taxon>Embryophyta</taxon>
        <taxon>Tracheophyta</taxon>
        <taxon>Polypodiopsida</taxon>
        <taxon>Polypodiidae</taxon>
        <taxon>Polypodiales</taxon>
        <taxon>Pteridineae</taxon>
        <taxon>Pteridaceae</taxon>
        <taxon>Parkerioideae</taxon>
        <taxon>Ceratopteris</taxon>
    </lineage>
</organism>
<evidence type="ECO:0000313" key="2">
    <source>
        <dbReference type="EMBL" id="KAH7332462.1"/>
    </source>
</evidence>
<gene>
    <name evidence="2" type="ORF">KP509_20G088600</name>
</gene>
<accession>A0A8T2SJ04</accession>
<feature type="region of interest" description="Disordered" evidence="1">
    <location>
        <begin position="121"/>
        <end position="141"/>
    </location>
</feature>
<dbReference type="EMBL" id="CM035425">
    <property type="protein sequence ID" value="KAH7332462.1"/>
    <property type="molecule type" value="Genomic_DNA"/>
</dbReference>
<evidence type="ECO:0000313" key="3">
    <source>
        <dbReference type="Proteomes" id="UP000825935"/>
    </source>
</evidence>
<dbReference type="Proteomes" id="UP000825935">
    <property type="component" value="Chromosome 20"/>
</dbReference>
<evidence type="ECO:0000256" key="1">
    <source>
        <dbReference type="SAM" id="MobiDB-lite"/>
    </source>
</evidence>
<comment type="caution">
    <text evidence="2">The sequence shown here is derived from an EMBL/GenBank/DDBJ whole genome shotgun (WGS) entry which is preliminary data.</text>
</comment>
<sequence>MWGVGLRRQTKGGRLSHGLLLEVLTEKGAATPTSGMLGRSSKEGGRLAKGRVQKIVREDFSGQLGERGCMLDFGVRASSTWGGRCSRETWVTSSFENKKRKLSMAKKISEQLMCDQEINSLTGSEPEQDDYVISSTKRIVS</sequence>
<keyword evidence="3" id="KW-1185">Reference proteome</keyword>
<protein>
    <submittedName>
        <fullName evidence="2">Uncharacterized protein</fullName>
    </submittedName>
</protein>
<dbReference type="AlphaFoldDB" id="A0A8T2SJ04"/>
<proteinExistence type="predicted"/>
<name>A0A8T2SJ04_CERRI</name>
<reference evidence="2" key="1">
    <citation type="submission" date="2021-08" db="EMBL/GenBank/DDBJ databases">
        <title>WGS assembly of Ceratopteris richardii.</title>
        <authorList>
            <person name="Marchant D.B."/>
            <person name="Chen G."/>
            <person name="Jenkins J."/>
            <person name="Shu S."/>
            <person name="Leebens-Mack J."/>
            <person name="Grimwood J."/>
            <person name="Schmutz J."/>
            <person name="Soltis P."/>
            <person name="Soltis D."/>
            <person name="Chen Z.-H."/>
        </authorList>
    </citation>
    <scope>NUCLEOTIDE SEQUENCE</scope>
    <source>
        <strain evidence="2">Whitten #5841</strain>
        <tissue evidence="2">Leaf</tissue>
    </source>
</reference>